<sequence length="114" mass="12339">MILSAKKVPEMVNRILPSESQRNIIDCSVAVTDSSTTAYDYVDEYSVCSIPIPPQKKLDGVEPISGPKTIKLILRSKSTFKDEALKDVTINEPSSAPTKGNKSSFASKVHSTPA</sequence>
<name>A0A699KJL7_TANCI</name>
<protein>
    <submittedName>
        <fullName evidence="2">Uncharacterized protein</fullName>
    </submittedName>
</protein>
<comment type="caution">
    <text evidence="2">The sequence shown here is derived from an EMBL/GenBank/DDBJ whole genome shotgun (WGS) entry which is preliminary data.</text>
</comment>
<organism evidence="2">
    <name type="scientific">Tanacetum cinerariifolium</name>
    <name type="common">Dalmatian daisy</name>
    <name type="synonym">Chrysanthemum cinerariifolium</name>
    <dbReference type="NCBI Taxonomy" id="118510"/>
    <lineage>
        <taxon>Eukaryota</taxon>
        <taxon>Viridiplantae</taxon>
        <taxon>Streptophyta</taxon>
        <taxon>Embryophyta</taxon>
        <taxon>Tracheophyta</taxon>
        <taxon>Spermatophyta</taxon>
        <taxon>Magnoliopsida</taxon>
        <taxon>eudicotyledons</taxon>
        <taxon>Gunneridae</taxon>
        <taxon>Pentapetalae</taxon>
        <taxon>asterids</taxon>
        <taxon>campanulids</taxon>
        <taxon>Asterales</taxon>
        <taxon>Asteraceae</taxon>
        <taxon>Asteroideae</taxon>
        <taxon>Anthemideae</taxon>
        <taxon>Anthemidinae</taxon>
        <taxon>Tanacetum</taxon>
    </lineage>
</organism>
<proteinExistence type="predicted"/>
<dbReference type="EMBL" id="BKCJ010527004">
    <property type="protein sequence ID" value="GFA98214.1"/>
    <property type="molecule type" value="Genomic_DNA"/>
</dbReference>
<feature type="non-terminal residue" evidence="2">
    <location>
        <position position="114"/>
    </location>
</feature>
<evidence type="ECO:0000256" key="1">
    <source>
        <dbReference type="SAM" id="MobiDB-lite"/>
    </source>
</evidence>
<feature type="region of interest" description="Disordered" evidence="1">
    <location>
        <begin position="91"/>
        <end position="114"/>
    </location>
</feature>
<accession>A0A699KJL7</accession>
<gene>
    <name evidence="2" type="ORF">Tci_670186</name>
</gene>
<reference evidence="2" key="1">
    <citation type="journal article" date="2019" name="Sci. Rep.">
        <title>Draft genome of Tanacetum cinerariifolium, the natural source of mosquito coil.</title>
        <authorList>
            <person name="Yamashiro T."/>
            <person name="Shiraishi A."/>
            <person name="Satake H."/>
            <person name="Nakayama K."/>
        </authorList>
    </citation>
    <scope>NUCLEOTIDE SEQUENCE</scope>
</reference>
<dbReference type="AlphaFoldDB" id="A0A699KJL7"/>
<evidence type="ECO:0000313" key="2">
    <source>
        <dbReference type="EMBL" id="GFA98214.1"/>
    </source>
</evidence>